<gene>
    <name evidence="1" type="ORF">L873DRAFT_441271</name>
</gene>
<evidence type="ECO:0000313" key="1">
    <source>
        <dbReference type="EMBL" id="RPA90364.1"/>
    </source>
</evidence>
<dbReference type="EMBL" id="ML120528">
    <property type="protein sequence ID" value="RPA90364.1"/>
    <property type="molecule type" value="Genomic_DNA"/>
</dbReference>
<protein>
    <submittedName>
        <fullName evidence="1">Uncharacterized protein</fullName>
    </submittedName>
</protein>
<reference evidence="1 2" key="1">
    <citation type="journal article" date="2018" name="Nat. Ecol. Evol.">
        <title>Pezizomycetes genomes reveal the molecular basis of ectomycorrhizal truffle lifestyle.</title>
        <authorList>
            <person name="Murat C."/>
            <person name="Payen T."/>
            <person name="Noel B."/>
            <person name="Kuo A."/>
            <person name="Morin E."/>
            <person name="Chen J."/>
            <person name="Kohler A."/>
            <person name="Krizsan K."/>
            <person name="Balestrini R."/>
            <person name="Da Silva C."/>
            <person name="Montanini B."/>
            <person name="Hainaut M."/>
            <person name="Levati E."/>
            <person name="Barry K.W."/>
            <person name="Belfiori B."/>
            <person name="Cichocki N."/>
            <person name="Clum A."/>
            <person name="Dockter R.B."/>
            <person name="Fauchery L."/>
            <person name="Guy J."/>
            <person name="Iotti M."/>
            <person name="Le Tacon F."/>
            <person name="Lindquist E.A."/>
            <person name="Lipzen A."/>
            <person name="Malagnac F."/>
            <person name="Mello A."/>
            <person name="Molinier V."/>
            <person name="Miyauchi S."/>
            <person name="Poulain J."/>
            <person name="Riccioni C."/>
            <person name="Rubini A."/>
            <person name="Sitrit Y."/>
            <person name="Splivallo R."/>
            <person name="Traeger S."/>
            <person name="Wang M."/>
            <person name="Zifcakova L."/>
            <person name="Wipf D."/>
            <person name="Zambonelli A."/>
            <person name="Paolocci F."/>
            <person name="Nowrousian M."/>
            <person name="Ottonello S."/>
            <person name="Baldrian P."/>
            <person name="Spatafora J.W."/>
            <person name="Henrissat B."/>
            <person name="Nagy L.G."/>
            <person name="Aury J.M."/>
            <person name="Wincker P."/>
            <person name="Grigoriev I.V."/>
            <person name="Bonfante P."/>
            <person name="Martin F.M."/>
        </authorList>
    </citation>
    <scope>NUCLEOTIDE SEQUENCE [LARGE SCALE GENOMIC DNA]</scope>
    <source>
        <strain evidence="1 2">120613-1</strain>
    </source>
</reference>
<proteinExistence type="predicted"/>
<name>A0A3N4J981_9PEZI</name>
<dbReference type="Proteomes" id="UP000276215">
    <property type="component" value="Unassembled WGS sequence"/>
</dbReference>
<feature type="non-terminal residue" evidence="1">
    <location>
        <position position="1"/>
    </location>
</feature>
<evidence type="ECO:0000313" key="2">
    <source>
        <dbReference type="Proteomes" id="UP000276215"/>
    </source>
</evidence>
<dbReference type="AlphaFoldDB" id="A0A3N4J981"/>
<organism evidence="1 2">
    <name type="scientific">Choiromyces venosus 120613-1</name>
    <dbReference type="NCBI Taxonomy" id="1336337"/>
    <lineage>
        <taxon>Eukaryota</taxon>
        <taxon>Fungi</taxon>
        <taxon>Dikarya</taxon>
        <taxon>Ascomycota</taxon>
        <taxon>Pezizomycotina</taxon>
        <taxon>Pezizomycetes</taxon>
        <taxon>Pezizales</taxon>
        <taxon>Tuberaceae</taxon>
        <taxon>Choiromyces</taxon>
    </lineage>
</organism>
<keyword evidence="2" id="KW-1185">Reference proteome</keyword>
<sequence length="77" mass="8506">PYLALIRKKKTITLPYKSPPAAKFPSNPKEQLPFFIVRSHSPDMHNPPVSVTFFFRYTSGSASPVSPSTPSLSISNT</sequence>
<accession>A0A3N4J981</accession>